<dbReference type="GO" id="GO:0043200">
    <property type="term" value="P:response to amino acid"/>
    <property type="evidence" value="ECO:0007669"/>
    <property type="project" value="TreeGrafter"/>
</dbReference>
<dbReference type="Pfam" id="PF13412">
    <property type="entry name" value="HTH_24"/>
    <property type="match status" value="1"/>
</dbReference>
<dbReference type="SMART" id="SM00344">
    <property type="entry name" value="HTH_ASNC"/>
    <property type="match status" value="1"/>
</dbReference>
<dbReference type="InterPro" id="IPR036388">
    <property type="entry name" value="WH-like_DNA-bd_sf"/>
</dbReference>
<name>A0A6I6MGQ0_9CAUL</name>
<reference evidence="6" key="1">
    <citation type="submission" date="2019-12" db="EMBL/GenBank/DDBJ databases">
        <title>Complete genome of Terracaulis silvestris 0127_4.</title>
        <authorList>
            <person name="Vieira S."/>
            <person name="Riedel T."/>
            <person name="Sproer C."/>
            <person name="Pascual J."/>
            <person name="Boedeker C."/>
            <person name="Overmann J."/>
        </authorList>
    </citation>
    <scope>NUCLEOTIDE SEQUENCE [LARGE SCALE GENOMIC DNA]</scope>
    <source>
        <strain evidence="6">0127_4</strain>
    </source>
</reference>
<keyword evidence="2" id="KW-0238">DNA-binding</keyword>
<dbReference type="PANTHER" id="PTHR30154:SF46">
    <property type="entry name" value="TRANSCRIPTIONAL REGULATORY PROTEIN"/>
    <property type="match status" value="1"/>
</dbReference>
<dbReference type="PANTHER" id="PTHR30154">
    <property type="entry name" value="LEUCINE-RESPONSIVE REGULATORY PROTEIN"/>
    <property type="match status" value="1"/>
</dbReference>
<dbReference type="Proteomes" id="UP000431269">
    <property type="component" value="Chromosome"/>
</dbReference>
<dbReference type="Gene3D" id="1.10.10.10">
    <property type="entry name" value="Winged helix-like DNA-binding domain superfamily/Winged helix DNA-binding domain"/>
    <property type="match status" value="1"/>
</dbReference>
<protein>
    <submittedName>
        <fullName evidence="5">Leucine-responsive regulatory protein</fullName>
    </submittedName>
</protein>
<dbReference type="EMBL" id="CP047045">
    <property type="protein sequence ID" value="QGZ93850.1"/>
    <property type="molecule type" value="Genomic_DNA"/>
</dbReference>
<dbReference type="GO" id="GO:0043565">
    <property type="term" value="F:sequence-specific DNA binding"/>
    <property type="evidence" value="ECO:0007669"/>
    <property type="project" value="InterPro"/>
</dbReference>
<evidence type="ECO:0000259" key="4">
    <source>
        <dbReference type="PROSITE" id="PS50956"/>
    </source>
</evidence>
<dbReference type="PROSITE" id="PS50956">
    <property type="entry name" value="HTH_ASNC_2"/>
    <property type="match status" value="1"/>
</dbReference>
<dbReference type="InterPro" id="IPR019888">
    <property type="entry name" value="Tscrpt_reg_AsnC-like"/>
</dbReference>
<evidence type="ECO:0000256" key="3">
    <source>
        <dbReference type="ARBA" id="ARBA00023163"/>
    </source>
</evidence>
<keyword evidence="6" id="KW-1185">Reference proteome</keyword>
<dbReference type="PRINTS" id="PR00033">
    <property type="entry name" value="HTHASNC"/>
</dbReference>
<sequence>MKTDKIELNQADRRLLFAIQRDASVSQADLAEKSGISASQVSRRLAQLKEDGVLKGIVGVLEPERAGLTCSAIIRVRLRDHAAANVKQFRDLVARMNEVTLCVMTTGETDYLMKIVARDLPHFQEIVQSKLLRCAAIAHMESSIVLEHLKDTTALPLDEA</sequence>
<dbReference type="RefSeq" id="WP_158764837.1">
    <property type="nucleotide sequence ID" value="NZ_CP047045.1"/>
</dbReference>
<evidence type="ECO:0000313" key="6">
    <source>
        <dbReference type="Proteomes" id="UP000431269"/>
    </source>
</evidence>
<proteinExistence type="predicted"/>
<keyword evidence="3" id="KW-0804">Transcription</keyword>
<dbReference type="SUPFAM" id="SSF54909">
    <property type="entry name" value="Dimeric alpha+beta barrel"/>
    <property type="match status" value="1"/>
</dbReference>
<dbReference type="AlphaFoldDB" id="A0A6I6MGQ0"/>
<dbReference type="GO" id="GO:0005829">
    <property type="term" value="C:cytosol"/>
    <property type="evidence" value="ECO:0007669"/>
    <property type="project" value="TreeGrafter"/>
</dbReference>
<keyword evidence="1" id="KW-0805">Transcription regulation</keyword>
<dbReference type="InterPro" id="IPR011008">
    <property type="entry name" value="Dimeric_a/b-barrel"/>
</dbReference>
<dbReference type="Gene3D" id="3.30.70.920">
    <property type="match status" value="1"/>
</dbReference>
<evidence type="ECO:0000256" key="2">
    <source>
        <dbReference type="ARBA" id="ARBA00023125"/>
    </source>
</evidence>
<feature type="domain" description="HTH asnC-type" evidence="4">
    <location>
        <begin position="12"/>
        <end position="69"/>
    </location>
</feature>
<gene>
    <name evidence="5" type="primary">lrp_3</name>
    <name evidence="5" type="ORF">DSM104635_00664</name>
</gene>
<dbReference type="KEGG" id="tsv:DSM104635_00664"/>
<organism evidence="5 6">
    <name type="scientific">Terricaulis silvestris</name>
    <dbReference type="NCBI Taxonomy" id="2686094"/>
    <lineage>
        <taxon>Bacteria</taxon>
        <taxon>Pseudomonadati</taxon>
        <taxon>Pseudomonadota</taxon>
        <taxon>Alphaproteobacteria</taxon>
        <taxon>Caulobacterales</taxon>
        <taxon>Caulobacteraceae</taxon>
        <taxon>Terricaulis</taxon>
    </lineage>
</organism>
<dbReference type="InterPro" id="IPR000485">
    <property type="entry name" value="AsnC-type_HTH_dom"/>
</dbReference>
<dbReference type="InterPro" id="IPR019887">
    <property type="entry name" value="Tscrpt_reg_AsnC/Lrp_C"/>
</dbReference>
<accession>A0A6I6MGQ0</accession>
<dbReference type="SUPFAM" id="SSF46785">
    <property type="entry name" value="Winged helix' DNA-binding domain"/>
    <property type="match status" value="1"/>
</dbReference>
<evidence type="ECO:0000313" key="5">
    <source>
        <dbReference type="EMBL" id="QGZ93850.1"/>
    </source>
</evidence>
<dbReference type="Pfam" id="PF01037">
    <property type="entry name" value="AsnC_trans_reg"/>
    <property type="match status" value="1"/>
</dbReference>
<dbReference type="InterPro" id="IPR036390">
    <property type="entry name" value="WH_DNA-bd_sf"/>
</dbReference>
<evidence type="ECO:0000256" key="1">
    <source>
        <dbReference type="ARBA" id="ARBA00023015"/>
    </source>
</evidence>